<dbReference type="PANTHER" id="PTHR23511">
    <property type="entry name" value="SYNAPTIC VESICLE GLYCOPROTEIN 2"/>
    <property type="match status" value="1"/>
</dbReference>
<feature type="compositionally biased region" description="Basic and acidic residues" evidence="6">
    <location>
        <begin position="416"/>
        <end position="440"/>
    </location>
</feature>
<dbReference type="AlphaFoldDB" id="A0A388L633"/>
<feature type="domain" description="Major facilitator superfamily (MFS) profile" evidence="8">
    <location>
        <begin position="489"/>
        <end position="1095"/>
    </location>
</feature>
<keyword evidence="5 7" id="KW-0472">Membrane</keyword>
<feature type="compositionally biased region" description="Low complexity" evidence="6">
    <location>
        <begin position="716"/>
        <end position="730"/>
    </location>
</feature>
<evidence type="ECO:0000313" key="9">
    <source>
        <dbReference type="EMBL" id="GBG77663.1"/>
    </source>
</evidence>
<proteinExistence type="predicted"/>
<dbReference type="EMBL" id="BFEA01000274">
    <property type="protein sequence ID" value="GBG77663.1"/>
    <property type="molecule type" value="Genomic_DNA"/>
</dbReference>
<name>A0A388L633_CHABU</name>
<dbReference type="InterPro" id="IPR036259">
    <property type="entry name" value="MFS_trans_sf"/>
</dbReference>
<dbReference type="Gramene" id="GBG77663">
    <property type="protein sequence ID" value="GBG77663"/>
    <property type="gene ID" value="CBR_g24109"/>
</dbReference>
<keyword evidence="3 7" id="KW-0812">Transmembrane</keyword>
<feature type="compositionally biased region" description="Basic and acidic residues" evidence="6">
    <location>
        <begin position="737"/>
        <end position="747"/>
    </location>
</feature>
<comment type="caution">
    <text evidence="9">The sequence shown here is derived from an EMBL/GenBank/DDBJ whole genome shotgun (WGS) entry which is preliminary data.</text>
</comment>
<dbReference type="SUPFAM" id="SSF103473">
    <property type="entry name" value="MFS general substrate transporter"/>
    <property type="match status" value="1"/>
</dbReference>
<feature type="region of interest" description="Disordered" evidence="6">
    <location>
        <begin position="1"/>
        <end position="25"/>
    </location>
</feature>
<keyword evidence="10" id="KW-1185">Reference proteome</keyword>
<dbReference type="Gene3D" id="1.20.1250.20">
    <property type="entry name" value="MFS general substrate transporter like domains"/>
    <property type="match status" value="2"/>
</dbReference>
<feature type="transmembrane region" description="Helical" evidence="7">
    <location>
        <begin position="527"/>
        <end position="547"/>
    </location>
</feature>
<sequence length="1130" mass="121852">MQTGLALILPSFPKTGTSNGGQRAMMNNRPAAAAAGPGPGTGTGTAATWPAAGRAAAPGTAAGGPGTAPWPSSPFRPLSRALCLFQDSSITSPNTRPAPVTVTKNPAIDSRRRLPPRPSIRTAVLGEYLHQTQSFRPWQRPEVLLIFGGSLLFAGGLIARHVARTFTLCPTVMLDKQRRQCVQEIEDCEESLEAGKRYREMSDLWKQNPTQPQLERVGMQLRYGLSGFMEVRVKLQPPKEVGCPMIPVLVCGGIPLRKLRIDPAVWGWHWEGNTELGLDKLNGTLLQKMKVGPNRAVTKIGARWHREVSEQPPPTEKELNRLWAQLELLPSQKLAWLLWLQSHLAIPTSTWLSEKGMMVNIACDWCQTAMAKRPSLSQRQEDVDSRRVEGEEEEEEEEEYGGGEYRDEEEGEEEEVPHTGAEEDGLHRSTAVDHQGEREQLLPPSSSSTSSSFPSPSPSPSLVASTSTMLMAVEGFMDEIGFGPFQLMLLMYAGMAWFADATEMILLSYLGPGARCEWGLTPAQESLITSCVFFGMLMGCYCWGVLADIKGRKLAFVATAVCTLVAGLLSAASPSYVWLLVTRGVTGFGIGGGGVVFSLVLEFAPVRGRGFWLVTISLAWTVGSILEALLAWMVMPSMSWRLLAVLSTPPLIFLCIFYPLLPESPRFLVISGRLEEARAVIQRVANVNGRKIDLSRVLIALSSSGSPSSAPPFSPPSSSNSSSSSLLSSAMAQPCHHTLDVSRDRHCTTPIPPRSSSTTPIPPRSSSTLTAPESAGKIMTTAAGKKMTTRTAMAATTMTRTKKTQKKVKGKEVKMGAAVPAPGSFAGGGRAFHQHNGLTPLSVVQTLFDRNLRRSTSLLWFVSFANAFTYYGLVLMATEFSSVSHCAPSNLGSIASSSWNMGLDRGGDWGRVLVSAAIPAGEVGHGRRRDLIASSSPDTSCSSDNRPVLHVSDYVSVLIACVAECPGLVVALAMVDWIGRKATMFYLLAACAVFTAPLLYIHSPMWVPVLLFGARGSVTGSFAVLWAYAPEVYPTAVRSTGIGLTNAMGRVGGLLCPFVAVALMRECHLRVAICLMVLVPALAAIACTFFAKETMGMHLDSGPGQGTEIAVVARQNDEEKGWSRCKSAKQ</sequence>
<dbReference type="GO" id="GO:0022857">
    <property type="term" value="F:transmembrane transporter activity"/>
    <property type="evidence" value="ECO:0007669"/>
    <property type="project" value="InterPro"/>
</dbReference>
<feature type="transmembrane region" description="Helical" evidence="7">
    <location>
        <begin position="640"/>
        <end position="661"/>
    </location>
</feature>
<feature type="transmembrane region" description="Helical" evidence="7">
    <location>
        <begin position="1041"/>
        <end position="1063"/>
    </location>
</feature>
<feature type="transmembrane region" description="Helical" evidence="7">
    <location>
        <begin position="554"/>
        <end position="579"/>
    </location>
</feature>
<accession>A0A388L633</accession>
<dbReference type="PANTHER" id="PTHR23511:SF5">
    <property type="entry name" value="MAJOR FACILITATOR-TYPE TRANSPORTER HXNZ-RELATED"/>
    <property type="match status" value="1"/>
</dbReference>
<dbReference type="Pfam" id="PF00083">
    <property type="entry name" value="Sugar_tr"/>
    <property type="match status" value="1"/>
</dbReference>
<feature type="compositionally biased region" description="Basic and acidic residues" evidence="6">
    <location>
        <begin position="379"/>
        <end position="389"/>
    </location>
</feature>
<evidence type="ECO:0000256" key="2">
    <source>
        <dbReference type="ARBA" id="ARBA00022448"/>
    </source>
</evidence>
<feature type="region of interest" description="Disordered" evidence="6">
    <location>
        <begin position="705"/>
        <end position="774"/>
    </location>
</feature>
<feature type="region of interest" description="Disordered" evidence="6">
    <location>
        <begin position="372"/>
        <end position="461"/>
    </location>
</feature>
<gene>
    <name evidence="9" type="ORF">CBR_g24109</name>
</gene>
<feature type="transmembrane region" description="Helical" evidence="7">
    <location>
        <begin position="985"/>
        <end position="1003"/>
    </location>
</feature>
<keyword evidence="2" id="KW-0813">Transport</keyword>
<dbReference type="GO" id="GO:0016020">
    <property type="term" value="C:membrane"/>
    <property type="evidence" value="ECO:0007669"/>
    <property type="project" value="UniProtKB-SubCell"/>
</dbReference>
<feature type="compositionally biased region" description="Low complexity" evidence="6">
    <location>
        <begin position="754"/>
        <end position="768"/>
    </location>
</feature>
<keyword evidence="4 7" id="KW-1133">Transmembrane helix</keyword>
<reference evidence="9 10" key="1">
    <citation type="journal article" date="2018" name="Cell">
        <title>The Chara Genome: Secondary Complexity and Implications for Plant Terrestrialization.</title>
        <authorList>
            <person name="Nishiyama T."/>
            <person name="Sakayama H."/>
            <person name="Vries J.D."/>
            <person name="Buschmann H."/>
            <person name="Saint-Marcoux D."/>
            <person name="Ullrich K.K."/>
            <person name="Haas F.B."/>
            <person name="Vanderstraeten L."/>
            <person name="Becker D."/>
            <person name="Lang D."/>
            <person name="Vosolsobe S."/>
            <person name="Rombauts S."/>
            <person name="Wilhelmsson P.K.I."/>
            <person name="Janitza P."/>
            <person name="Kern R."/>
            <person name="Heyl A."/>
            <person name="Rumpler F."/>
            <person name="Villalobos L.I.A.C."/>
            <person name="Clay J.M."/>
            <person name="Skokan R."/>
            <person name="Toyoda A."/>
            <person name="Suzuki Y."/>
            <person name="Kagoshima H."/>
            <person name="Schijlen E."/>
            <person name="Tajeshwar N."/>
            <person name="Catarino B."/>
            <person name="Hetherington A.J."/>
            <person name="Saltykova A."/>
            <person name="Bonnot C."/>
            <person name="Breuninger H."/>
            <person name="Symeonidi A."/>
            <person name="Radhakrishnan G.V."/>
            <person name="Van Nieuwerburgh F."/>
            <person name="Deforce D."/>
            <person name="Chang C."/>
            <person name="Karol K.G."/>
            <person name="Hedrich R."/>
            <person name="Ulvskov P."/>
            <person name="Glockner G."/>
            <person name="Delwiche C.F."/>
            <person name="Petrasek J."/>
            <person name="Van de Peer Y."/>
            <person name="Friml J."/>
            <person name="Beilby M."/>
            <person name="Dolan L."/>
            <person name="Kohara Y."/>
            <person name="Sugano S."/>
            <person name="Fujiyama A."/>
            <person name="Delaux P.-M."/>
            <person name="Quint M."/>
            <person name="TheiBen G."/>
            <person name="Hagemann M."/>
            <person name="Harholt J."/>
            <person name="Dunand C."/>
            <person name="Zachgo S."/>
            <person name="Langdale J."/>
            <person name="Maumus F."/>
            <person name="Straeten D.V.D."/>
            <person name="Gould S.B."/>
            <person name="Rensing S.A."/>
        </authorList>
    </citation>
    <scope>NUCLEOTIDE SEQUENCE [LARGE SCALE GENOMIC DNA]</scope>
    <source>
        <strain evidence="9 10">S276</strain>
    </source>
</reference>
<feature type="transmembrane region" description="Helical" evidence="7">
    <location>
        <begin position="954"/>
        <end position="978"/>
    </location>
</feature>
<evidence type="ECO:0000256" key="3">
    <source>
        <dbReference type="ARBA" id="ARBA00022692"/>
    </source>
</evidence>
<evidence type="ECO:0000256" key="7">
    <source>
        <dbReference type="SAM" id="Phobius"/>
    </source>
</evidence>
<evidence type="ECO:0000259" key="8">
    <source>
        <dbReference type="PROSITE" id="PS50850"/>
    </source>
</evidence>
<feature type="transmembrane region" description="Helical" evidence="7">
    <location>
        <begin position="1069"/>
        <end position="1091"/>
    </location>
</feature>
<evidence type="ECO:0000256" key="5">
    <source>
        <dbReference type="ARBA" id="ARBA00023136"/>
    </source>
</evidence>
<feature type="transmembrane region" description="Helical" evidence="7">
    <location>
        <begin position="1009"/>
        <end position="1029"/>
    </location>
</feature>
<dbReference type="OrthoDB" id="4139357at2759"/>
<dbReference type="STRING" id="69332.A0A388L633"/>
<feature type="transmembrane region" description="Helical" evidence="7">
    <location>
        <begin position="858"/>
        <end position="878"/>
    </location>
</feature>
<evidence type="ECO:0000313" key="10">
    <source>
        <dbReference type="Proteomes" id="UP000265515"/>
    </source>
</evidence>
<evidence type="ECO:0000256" key="6">
    <source>
        <dbReference type="SAM" id="MobiDB-lite"/>
    </source>
</evidence>
<protein>
    <recommendedName>
        <fullName evidence="8">Major facilitator superfamily (MFS) profile domain-containing protein</fullName>
    </recommendedName>
</protein>
<evidence type="ECO:0000256" key="4">
    <source>
        <dbReference type="ARBA" id="ARBA00022989"/>
    </source>
</evidence>
<feature type="transmembrane region" description="Helical" evidence="7">
    <location>
        <begin position="611"/>
        <end position="634"/>
    </location>
</feature>
<dbReference type="PROSITE" id="PS50850">
    <property type="entry name" value="MFS"/>
    <property type="match status" value="1"/>
</dbReference>
<feature type="compositionally biased region" description="Low complexity" evidence="6">
    <location>
        <begin position="441"/>
        <end position="461"/>
    </location>
</feature>
<organism evidence="9 10">
    <name type="scientific">Chara braunii</name>
    <name type="common">Braun's stonewort</name>
    <dbReference type="NCBI Taxonomy" id="69332"/>
    <lineage>
        <taxon>Eukaryota</taxon>
        <taxon>Viridiplantae</taxon>
        <taxon>Streptophyta</taxon>
        <taxon>Charophyceae</taxon>
        <taxon>Charales</taxon>
        <taxon>Characeae</taxon>
        <taxon>Chara</taxon>
    </lineage>
</organism>
<feature type="transmembrane region" description="Helical" evidence="7">
    <location>
        <begin position="585"/>
        <end position="604"/>
    </location>
</feature>
<feature type="compositionally biased region" description="Acidic residues" evidence="6">
    <location>
        <begin position="390"/>
        <end position="415"/>
    </location>
</feature>
<dbReference type="Proteomes" id="UP000265515">
    <property type="component" value="Unassembled WGS sequence"/>
</dbReference>
<dbReference type="InterPro" id="IPR020846">
    <property type="entry name" value="MFS_dom"/>
</dbReference>
<dbReference type="InterPro" id="IPR005828">
    <property type="entry name" value="MFS_sugar_transport-like"/>
</dbReference>
<evidence type="ECO:0000256" key="1">
    <source>
        <dbReference type="ARBA" id="ARBA00004141"/>
    </source>
</evidence>
<comment type="subcellular location">
    <subcellularLocation>
        <location evidence="1">Membrane</location>
        <topology evidence="1">Multi-pass membrane protein</topology>
    </subcellularLocation>
</comment>